<dbReference type="EMBL" id="JAFCMP010000081">
    <property type="protein sequence ID" value="KAG5187834.1"/>
    <property type="molecule type" value="Genomic_DNA"/>
</dbReference>
<dbReference type="Proteomes" id="UP000664859">
    <property type="component" value="Unassembled WGS sequence"/>
</dbReference>
<dbReference type="AlphaFoldDB" id="A0A835ZCN2"/>
<sequence>MSSSPPLQTHRCARAAAAVNIILRRRIAPSPHDTLPRNDALPQHARQHRARLVRRVEARDDVREVRLRLRRVRVDVAPEGRVGAAQRVIARLLPLLLLLLLRVCGGGGDGGVRERCGGVVIEAQPLRHGGTPRVRRRWRQRRQPVAQAPELSEALRQVLGRGGGGGVSGGAAAAEPLLQRVLARTVVASRGLAAEGALYEDAADAAVGGGGEAVEQD</sequence>
<evidence type="ECO:0000313" key="1">
    <source>
        <dbReference type="EMBL" id="KAG5187834.1"/>
    </source>
</evidence>
<comment type="caution">
    <text evidence="1">The sequence shown here is derived from an EMBL/GenBank/DDBJ whole genome shotgun (WGS) entry which is preliminary data.</text>
</comment>
<protein>
    <submittedName>
        <fullName evidence="1">Uncharacterized protein</fullName>
    </submittedName>
</protein>
<reference evidence="1" key="1">
    <citation type="submission" date="2021-02" db="EMBL/GenBank/DDBJ databases">
        <title>First Annotated Genome of the Yellow-green Alga Tribonema minus.</title>
        <authorList>
            <person name="Mahan K.M."/>
        </authorList>
    </citation>
    <scope>NUCLEOTIDE SEQUENCE</scope>
    <source>
        <strain evidence="1">UTEX B ZZ1240</strain>
    </source>
</reference>
<organism evidence="1 2">
    <name type="scientific">Tribonema minus</name>
    <dbReference type="NCBI Taxonomy" id="303371"/>
    <lineage>
        <taxon>Eukaryota</taxon>
        <taxon>Sar</taxon>
        <taxon>Stramenopiles</taxon>
        <taxon>Ochrophyta</taxon>
        <taxon>PX clade</taxon>
        <taxon>Xanthophyceae</taxon>
        <taxon>Tribonematales</taxon>
        <taxon>Tribonemataceae</taxon>
        <taxon>Tribonema</taxon>
    </lineage>
</organism>
<evidence type="ECO:0000313" key="2">
    <source>
        <dbReference type="Proteomes" id="UP000664859"/>
    </source>
</evidence>
<proteinExistence type="predicted"/>
<gene>
    <name evidence="1" type="ORF">JKP88DRAFT_306410</name>
</gene>
<accession>A0A835ZCN2</accession>
<keyword evidence="2" id="KW-1185">Reference proteome</keyword>
<name>A0A835ZCN2_9STRA</name>